<accession>A0A3E0WMR7</accession>
<reference evidence="2" key="1">
    <citation type="submission" date="2017-05" db="EMBL/GenBank/DDBJ databases">
        <authorList>
            <person name="Sharma S."/>
            <person name="Sidhu C."/>
            <person name="Pinnaka A.K."/>
        </authorList>
    </citation>
    <scope>NUCLEOTIDE SEQUENCE [LARGE SCALE GENOMIC DNA]</scope>
    <source>
        <strain evidence="2">AK93</strain>
    </source>
</reference>
<dbReference type="AlphaFoldDB" id="A0A3E0WMR7"/>
<name>A0A3E0WMR7_9GAMM</name>
<keyword evidence="2" id="KW-1185">Reference proteome</keyword>
<evidence type="ECO:0000313" key="1">
    <source>
        <dbReference type="EMBL" id="RFA33441.1"/>
    </source>
</evidence>
<dbReference type="EMBL" id="NFZW01000021">
    <property type="protein sequence ID" value="RFA33441.1"/>
    <property type="molecule type" value="Genomic_DNA"/>
</dbReference>
<organism evidence="1 2">
    <name type="scientific">Alkalilimnicola ehrlichii</name>
    <dbReference type="NCBI Taxonomy" id="351052"/>
    <lineage>
        <taxon>Bacteria</taxon>
        <taxon>Pseudomonadati</taxon>
        <taxon>Pseudomonadota</taxon>
        <taxon>Gammaproteobacteria</taxon>
        <taxon>Chromatiales</taxon>
        <taxon>Ectothiorhodospiraceae</taxon>
        <taxon>Alkalilimnicola</taxon>
    </lineage>
</organism>
<sequence>MAEPPSGKLGYGYSTVRQEVRYPLRSAAEEGEFLPPPHSARPIRSPFDMATMQQANKQEFQQSANLKGHAPVVMVS</sequence>
<proteinExistence type="predicted"/>
<comment type="caution">
    <text evidence="1">The sequence shown here is derived from an EMBL/GenBank/DDBJ whole genome shotgun (WGS) entry which is preliminary data.</text>
</comment>
<protein>
    <submittedName>
        <fullName evidence="1">Uncharacterized protein</fullName>
    </submittedName>
</protein>
<evidence type="ECO:0000313" key="2">
    <source>
        <dbReference type="Proteomes" id="UP000256763"/>
    </source>
</evidence>
<gene>
    <name evidence="1" type="ORF">CAL65_17430</name>
</gene>
<dbReference type="Proteomes" id="UP000256763">
    <property type="component" value="Unassembled WGS sequence"/>
</dbReference>